<reference evidence="11 12" key="1">
    <citation type="journal article" date="2017" name="Nat. Ecol. Evol.">
        <title>Scallop genome provides insights into evolution of bilaterian karyotype and development.</title>
        <authorList>
            <person name="Wang S."/>
            <person name="Zhang J."/>
            <person name="Jiao W."/>
            <person name="Li J."/>
            <person name="Xun X."/>
            <person name="Sun Y."/>
            <person name="Guo X."/>
            <person name="Huan P."/>
            <person name="Dong B."/>
            <person name="Zhang L."/>
            <person name="Hu X."/>
            <person name="Sun X."/>
            <person name="Wang J."/>
            <person name="Zhao C."/>
            <person name="Wang Y."/>
            <person name="Wang D."/>
            <person name="Huang X."/>
            <person name="Wang R."/>
            <person name="Lv J."/>
            <person name="Li Y."/>
            <person name="Zhang Z."/>
            <person name="Liu B."/>
            <person name="Lu W."/>
            <person name="Hui Y."/>
            <person name="Liang J."/>
            <person name="Zhou Z."/>
            <person name="Hou R."/>
            <person name="Li X."/>
            <person name="Liu Y."/>
            <person name="Li H."/>
            <person name="Ning X."/>
            <person name="Lin Y."/>
            <person name="Zhao L."/>
            <person name="Xing Q."/>
            <person name="Dou J."/>
            <person name="Li Y."/>
            <person name="Mao J."/>
            <person name="Guo H."/>
            <person name="Dou H."/>
            <person name="Li T."/>
            <person name="Mu C."/>
            <person name="Jiang W."/>
            <person name="Fu Q."/>
            <person name="Fu X."/>
            <person name="Miao Y."/>
            <person name="Liu J."/>
            <person name="Yu Q."/>
            <person name="Li R."/>
            <person name="Liao H."/>
            <person name="Li X."/>
            <person name="Kong Y."/>
            <person name="Jiang Z."/>
            <person name="Chourrout D."/>
            <person name="Li R."/>
            <person name="Bao Z."/>
        </authorList>
    </citation>
    <scope>NUCLEOTIDE SEQUENCE [LARGE SCALE GENOMIC DNA]</scope>
    <source>
        <strain evidence="11 12">PY_sf001</strain>
    </source>
</reference>
<dbReference type="GO" id="GO:0099072">
    <property type="term" value="P:regulation of postsynaptic membrane neurotransmitter receptor levels"/>
    <property type="evidence" value="ECO:0007669"/>
    <property type="project" value="TreeGrafter"/>
</dbReference>
<feature type="transmembrane region" description="Helical" evidence="7">
    <location>
        <begin position="475"/>
        <end position="497"/>
    </location>
</feature>
<evidence type="ECO:0000256" key="8">
    <source>
        <dbReference type="SAM" id="SignalP"/>
    </source>
</evidence>
<dbReference type="PROSITE" id="PS50939">
    <property type="entry name" value="CYTOCHROME_B561"/>
    <property type="match status" value="1"/>
</dbReference>
<dbReference type="InterPro" id="IPR005018">
    <property type="entry name" value="DOMON_domain"/>
</dbReference>
<dbReference type="Gene3D" id="1.20.120.1770">
    <property type="match status" value="1"/>
</dbReference>
<name>A0A210Q5E7_MIZYE</name>
<feature type="transmembrane region" description="Helical" evidence="7">
    <location>
        <begin position="509"/>
        <end position="531"/>
    </location>
</feature>
<accession>A0A210Q5E7</accession>
<keyword evidence="5 7" id="KW-1133">Transmembrane helix</keyword>
<feature type="chain" id="PRO_5013392680" evidence="8">
    <location>
        <begin position="21"/>
        <end position="644"/>
    </location>
</feature>
<comment type="caution">
    <text evidence="11">The sequence shown here is derived from an EMBL/GenBank/DDBJ whole genome shotgun (WGS) entry which is preliminary data.</text>
</comment>
<dbReference type="InterPro" id="IPR042789">
    <property type="entry name" value="FRRS1L"/>
</dbReference>
<gene>
    <name evidence="11" type="ORF">KP79_PYT06642</name>
</gene>
<evidence type="ECO:0000259" key="10">
    <source>
        <dbReference type="PROSITE" id="PS50939"/>
    </source>
</evidence>
<dbReference type="SMART" id="SM00664">
    <property type="entry name" value="DoH"/>
    <property type="match status" value="2"/>
</dbReference>
<dbReference type="STRING" id="6573.A0A210Q5E7"/>
<dbReference type="Pfam" id="PF03351">
    <property type="entry name" value="DOMON"/>
    <property type="match status" value="2"/>
</dbReference>
<dbReference type="PROSITE" id="PS50836">
    <property type="entry name" value="DOMON"/>
    <property type="match status" value="2"/>
</dbReference>
<protein>
    <submittedName>
        <fullName evidence="11">Ferric-chelate reductase 1</fullName>
    </submittedName>
</protein>
<feature type="domain" description="Cytochrome b561" evidence="10">
    <location>
        <begin position="354"/>
        <end position="563"/>
    </location>
</feature>
<feature type="domain" description="DOMON" evidence="9">
    <location>
        <begin position="231"/>
        <end position="350"/>
    </location>
</feature>
<keyword evidence="8" id="KW-0732">Signal</keyword>
<dbReference type="AlphaFoldDB" id="A0A210Q5E7"/>
<evidence type="ECO:0000313" key="12">
    <source>
        <dbReference type="Proteomes" id="UP000242188"/>
    </source>
</evidence>
<sequence length="644" mass="71169">MWPVILAVVMAVVPLQETNGAILPDPECGMTKGCYPEACPVSGCTDFFVSWEEAGEYLRFVMTFEISAGDDQWVALAYSKDTHMGDSSVVMCRMEGGATSIEMGHTVGYAYRTLSNNYGLQNTAVNRIGTVVVCSFDRIKNATQNEAQVFDLDQPLHLLHAKGSITAGTPTYHSIRYVTTNTFDFLNVTQSTPVLTTPNTPTTEPPSGSVTFDPACGVTKGCFPDCKVSGCSFLVTWVTIDDQNIEFEISADVSAGSNNWVAIGFSADKKMGSDSIVACVSSGGVVSAQSGYNTKKSYGSLTPVDLGLSSVSGSMVNSVLNCKFTRMTNITGQSSFFDIRQKWRLFFAYGPFASGNLQRHSQNPIVSVGTVDFMSTDLQRGVNQAYILVQIHGSLMVVAWVLFSSIGIFVARYLKTMWPNSTVLGQKVWFQIHRLCMMTVFLFTAIAFVIIFVEVDGYADNVTVSDESHSFAKYHPILGIIVMSLTVMNPIIALLRCAPDHKKRPIFNFYHWFIGTSAHVLAAVTIVFATYLDKSNVPPSARYISISYICVFVFLDIVLEIYLRIRKNRKGRTLEVELKQQGDVAPDAPPSTGEEVSKIQQQTMSQKRKICLKLVLITNKKKMYEPYPNILFCFTNILFYIDQS</sequence>
<feature type="transmembrane region" description="Helical" evidence="7">
    <location>
        <begin position="393"/>
        <end position="414"/>
    </location>
</feature>
<proteinExistence type="predicted"/>
<dbReference type="InterPro" id="IPR006593">
    <property type="entry name" value="Cyt_b561/ferric_Rdtase_TM"/>
</dbReference>
<evidence type="ECO:0000313" key="11">
    <source>
        <dbReference type="EMBL" id="OWF43909.1"/>
    </source>
</evidence>
<evidence type="ECO:0000256" key="5">
    <source>
        <dbReference type="ARBA" id="ARBA00022989"/>
    </source>
</evidence>
<feature type="transmembrane region" description="Helical" evidence="7">
    <location>
        <begin position="543"/>
        <end position="563"/>
    </location>
</feature>
<evidence type="ECO:0000256" key="7">
    <source>
        <dbReference type="SAM" id="Phobius"/>
    </source>
</evidence>
<evidence type="ECO:0000259" key="9">
    <source>
        <dbReference type="PROSITE" id="PS50836"/>
    </source>
</evidence>
<dbReference type="OrthoDB" id="2419613at2759"/>
<keyword evidence="2" id="KW-0813">Transport</keyword>
<dbReference type="CDD" id="cd08760">
    <property type="entry name" value="Cyt_b561_FRRS1_like"/>
    <property type="match status" value="1"/>
</dbReference>
<feature type="signal peptide" evidence="8">
    <location>
        <begin position="1"/>
        <end position="20"/>
    </location>
</feature>
<dbReference type="PANTHER" id="PTHR46902">
    <property type="entry name" value="DOMON DOMAIN-CONTAINING PROTEIN FRRS1L"/>
    <property type="match status" value="1"/>
</dbReference>
<feature type="domain" description="DOMON" evidence="9">
    <location>
        <begin position="45"/>
        <end position="163"/>
    </location>
</feature>
<dbReference type="Proteomes" id="UP000242188">
    <property type="component" value="Unassembled WGS sequence"/>
</dbReference>
<evidence type="ECO:0000256" key="4">
    <source>
        <dbReference type="ARBA" id="ARBA00022982"/>
    </source>
</evidence>
<organism evidence="11 12">
    <name type="scientific">Mizuhopecten yessoensis</name>
    <name type="common">Japanese scallop</name>
    <name type="synonym">Patinopecten yessoensis</name>
    <dbReference type="NCBI Taxonomy" id="6573"/>
    <lineage>
        <taxon>Eukaryota</taxon>
        <taxon>Metazoa</taxon>
        <taxon>Spiralia</taxon>
        <taxon>Lophotrochozoa</taxon>
        <taxon>Mollusca</taxon>
        <taxon>Bivalvia</taxon>
        <taxon>Autobranchia</taxon>
        <taxon>Pteriomorphia</taxon>
        <taxon>Pectinida</taxon>
        <taxon>Pectinoidea</taxon>
        <taxon>Pectinidae</taxon>
        <taxon>Mizuhopecten</taxon>
    </lineage>
</organism>
<feature type="transmembrane region" description="Helical" evidence="7">
    <location>
        <begin position="435"/>
        <end position="455"/>
    </location>
</feature>
<dbReference type="SMART" id="SM00665">
    <property type="entry name" value="B561"/>
    <property type="match status" value="1"/>
</dbReference>
<comment type="subcellular location">
    <subcellularLocation>
        <location evidence="1">Membrane</location>
    </subcellularLocation>
</comment>
<keyword evidence="12" id="KW-1185">Reference proteome</keyword>
<evidence type="ECO:0000256" key="3">
    <source>
        <dbReference type="ARBA" id="ARBA00022692"/>
    </source>
</evidence>
<dbReference type="EMBL" id="NEDP02004983">
    <property type="protein sequence ID" value="OWF43909.1"/>
    <property type="molecule type" value="Genomic_DNA"/>
</dbReference>
<evidence type="ECO:0000256" key="2">
    <source>
        <dbReference type="ARBA" id="ARBA00022448"/>
    </source>
</evidence>
<evidence type="ECO:0000256" key="1">
    <source>
        <dbReference type="ARBA" id="ARBA00004370"/>
    </source>
</evidence>
<keyword evidence="4" id="KW-0249">Electron transport</keyword>
<dbReference type="GO" id="GO:0016020">
    <property type="term" value="C:membrane"/>
    <property type="evidence" value="ECO:0007669"/>
    <property type="project" value="UniProtKB-SubCell"/>
</dbReference>
<keyword evidence="6 7" id="KW-0472">Membrane</keyword>
<dbReference type="GO" id="GO:1900449">
    <property type="term" value="P:regulation of glutamate receptor signaling pathway"/>
    <property type="evidence" value="ECO:0007669"/>
    <property type="project" value="InterPro"/>
</dbReference>
<evidence type="ECO:0000256" key="6">
    <source>
        <dbReference type="ARBA" id="ARBA00023136"/>
    </source>
</evidence>
<dbReference type="PANTHER" id="PTHR46902:SF1">
    <property type="entry name" value="DOMON DOMAIN-CONTAINING PROTEIN FRRS1L"/>
    <property type="match status" value="1"/>
</dbReference>
<dbReference type="CDD" id="cd09628">
    <property type="entry name" value="DOMON_SDR_2_like"/>
    <property type="match status" value="1"/>
</dbReference>
<keyword evidence="3 7" id="KW-0812">Transmembrane</keyword>